<dbReference type="Gene3D" id="3.40.50.300">
    <property type="entry name" value="P-loop containing nucleotide triphosphate hydrolases"/>
    <property type="match status" value="1"/>
</dbReference>
<dbReference type="AlphaFoldDB" id="A0A371DLT6"/>
<proteinExistence type="predicted"/>
<dbReference type="Pfam" id="PF00270">
    <property type="entry name" value="DEAD"/>
    <property type="match status" value="1"/>
</dbReference>
<name>A0A371DLT6_9APHY</name>
<dbReference type="GO" id="GO:0005524">
    <property type="term" value="F:ATP binding"/>
    <property type="evidence" value="ECO:0007669"/>
    <property type="project" value="InterPro"/>
</dbReference>
<dbReference type="EMBL" id="KZ857387">
    <property type="protein sequence ID" value="RDX53490.1"/>
    <property type="molecule type" value="Genomic_DNA"/>
</dbReference>
<protein>
    <recommendedName>
        <fullName evidence="1">DEAD/DEAH-box helicase domain-containing protein</fullName>
    </recommendedName>
</protein>
<organism evidence="2 3">
    <name type="scientific">Lentinus brumalis</name>
    <dbReference type="NCBI Taxonomy" id="2498619"/>
    <lineage>
        <taxon>Eukaryota</taxon>
        <taxon>Fungi</taxon>
        <taxon>Dikarya</taxon>
        <taxon>Basidiomycota</taxon>
        <taxon>Agaricomycotina</taxon>
        <taxon>Agaricomycetes</taxon>
        <taxon>Polyporales</taxon>
        <taxon>Polyporaceae</taxon>
        <taxon>Lentinus</taxon>
    </lineage>
</organism>
<keyword evidence="3" id="KW-1185">Reference proteome</keyword>
<accession>A0A371DLT6</accession>
<gene>
    <name evidence="2" type="ORF">OH76DRAFT_1553567</name>
</gene>
<feature type="domain" description="DEAD/DEAH-box helicase" evidence="1">
    <location>
        <begin position="42"/>
        <end position="124"/>
    </location>
</feature>
<dbReference type="SUPFAM" id="SSF52540">
    <property type="entry name" value="P-loop containing nucleoside triphosphate hydrolases"/>
    <property type="match status" value="1"/>
</dbReference>
<dbReference type="InterPro" id="IPR011545">
    <property type="entry name" value="DEAD/DEAH_box_helicase_dom"/>
</dbReference>
<reference evidence="2 3" key="1">
    <citation type="journal article" date="2018" name="Biotechnol. Biofuels">
        <title>Integrative visual omics of the white-rot fungus Polyporus brumalis exposes the biotechnological potential of its oxidative enzymes for delignifying raw plant biomass.</title>
        <authorList>
            <person name="Miyauchi S."/>
            <person name="Rancon A."/>
            <person name="Drula E."/>
            <person name="Hage H."/>
            <person name="Chaduli D."/>
            <person name="Favel A."/>
            <person name="Grisel S."/>
            <person name="Henrissat B."/>
            <person name="Herpoel-Gimbert I."/>
            <person name="Ruiz-Duenas F.J."/>
            <person name="Chevret D."/>
            <person name="Hainaut M."/>
            <person name="Lin J."/>
            <person name="Wang M."/>
            <person name="Pangilinan J."/>
            <person name="Lipzen A."/>
            <person name="Lesage-Meessen L."/>
            <person name="Navarro D."/>
            <person name="Riley R."/>
            <person name="Grigoriev I.V."/>
            <person name="Zhou S."/>
            <person name="Raouche S."/>
            <person name="Rosso M.N."/>
        </authorList>
    </citation>
    <scope>NUCLEOTIDE SEQUENCE [LARGE SCALE GENOMIC DNA]</scope>
    <source>
        <strain evidence="2 3">BRFM 1820</strain>
    </source>
</reference>
<dbReference type="InterPro" id="IPR027417">
    <property type="entry name" value="P-loop_NTPase"/>
</dbReference>
<evidence type="ECO:0000313" key="2">
    <source>
        <dbReference type="EMBL" id="RDX53490.1"/>
    </source>
</evidence>
<sequence>MLSHHSNPPDPPPIYKFACAAGRELCCKIITARLGYEPHGYQLDGICQALDGVDLLAVTPTGSGKTGFLVMYLLVMHAVMREPSLCGEARPPPHFRKDAAMVVVCPTKSLELDMAPKFQAAGIATLVINKDTTDIARRQAVVH</sequence>
<dbReference type="GO" id="GO:0003676">
    <property type="term" value="F:nucleic acid binding"/>
    <property type="evidence" value="ECO:0007669"/>
    <property type="project" value="InterPro"/>
</dbReference>
<dbReference type="OrthoDB" id="2793272at2759"/>
<evidence type="ECO:0000313" key="3">
    <source>
        <dbReference type="Proteomes" id="UP000256964"/>
    </source>
</evidence>
<dbReference type="Proteomes" id="UP000256964">
    <property type="component" value="Unassembled WGS sequence"/>
</dbReference>
<evidence type="ECO:0000259" key="1">
    <source>
        <dbReference type="Pfam" id="PF00270"/>
    </source>
</evidence>